<dbReference type="EMBL" id="BNBO01000033">
    <property type="protein sequence ID" value="GHH77492.1"/>
    <property type="molecule type" value="Genomic_DNA"/>
</dbReference>
<accession>A0A919G3Q9</accession>
<sequence>MGTVAIAVTEGVMHFELAAACEVFGVDRSDIADPWYEFTVCGPPGARVGGRFRLEPDHGLDRLARAGTVIVPAWADLDAAPPADLLEAVRAAHRAGARVASLCTGAFVLAAAGLLDGRRATTHWLHAAELAARYPRVRVDADVLYVDEGSVLTSAGKAAAMDLCLHLVRLDHGAAVANAVARRLVVPPHRAGGQAQFVPSPMPARRTAHPLAELLSWALRRLDRPITVEDLARQANMSSRNLARHFHATTGTTPLRWLLAQRIHRAQELLETTDDSIEAIATATGMGTATTLRRHFNRTLGVPPDAYRRTFRSGRPLPGPG</sequence>
<evidence type="ECO:0000313" key="6">
    <source>
        <dbReference type="Proteomes" id="UP000617734"/>
    </source>
</evidence>
<keyword evidence="6" id="KW-1185">Reference proteome</keyword>
<dbReference type="InterPro" id="IPR029062">
    <property type="entry name" value="Class_I_gatase-like"/>
</dbReference>
<evidence type="ECO:0000256" key="3">
    <source>
        <dbReference type="ARBA" id="ARBA00023163"/>
    </source>
</evidence>
<keyword evidence="1" id="KW-0805">Transcription regulation</keyword>
<dbReference type="InterPro" id="IPR009057">
    <property type="entry name" value="Homeodomain-like_sf"/>
</dbReference>
<reference evidence="5" key="2">
    <citation type="submission" date="2020-09" db="EMBL/GenBank/DDBJ databases">
        <authorList>
            <person name="Sun Q."/>
            <person name="Ohkuma M."/>
        </authorList>
    </citation>
    <scope>NUCLEOTIDE SEQUENCE</scope>
    <source>
        <strain evidence="5">JCM 4646</strain>
    </source>
</reference>
<keyword evidence="3" id="KW-0804">Transcription</keyword>
<dbReference type="InterPro" id="IPR018062">
    <property type="entry name" value="HTH_AraC-typ_CS"/>
</dbReference>
<dbReference type="GO" id="GO:0003700">
    <property type="term" value="F:DNA-binding transcription factor activity"/>
    <property type="evidence" value="ECO:0007669"/>
    <property type="project" value="InterPro"/>
</dbReference>
<dbReference type="Gene3D" id="1.10.10.60">
    <property type="entry name" value="Homeodomain-like"/>
    <property type="match status" value="1"/>
</dbReference>
<dbReference type="RefSeq" id="WP_190213240.1">
    <property type="nucleotide sequence ID" value="NZ_BNBO01000033.1"/>
</dbReference>
<reference evidence="5" key="1">
    <citation type="journal article" date="2014" name="Int. J. Syst. Evol. Microbiol.">
        <title>Complete genome sequence of Corynebacterium casei LMG S-19264T (=DSM 44701T), isolated from a smear-ripened cheese.</title>
        <authorList>
            <consortium name="US DOE Joint Genome Institute (JGI-PGF)"/>
            <person name="Walter F."/>
            <person name="Albersmeier A."/>
            <person name="Kalinowski J."/>
            <person name="Ruckert C."/>
        </authorList>
    </citation>
    <scope>NUCLEOTIDE SEQUENCE</scope>
    <source>
        <strain evidence="5">JCM 4646</strain>
    </source>
</reference>
<dbReference type="InterPro" id="IPR052158">
    <property type="entry name" value="INH-QAR"/>
</dbReference>
<evidence type="ECO:0000259" key="4">
    <source>
        <dbReference type="PROSITE" id="PS01124"/>
    </source>
</evidence>
<proteinExistence type="predicted"/>
<dbReference type="InterPro" id="IPR002818">
    <property type="entry name" value="DJ-1/PfpI"/>
</dbReference>
<dbReference type="CDD" id="cd03137">
    <property type="entry name" value="GATase1_AraC_1"/>
    <property type="match status" value="1"/>
</dbReference>
<dbReference type="Proteomes" id="UP000617734">
    <property type="component" value="Unassembled WGS sequence"/>
</dbReference>
<organism evidence="5 6">
    <name type="scientific">Kitasatospora indigofera</name>
    <dbReference type="NCBI Taxonomy" id="67307"/>
    <lineage>
        <taxon>Bacteria</taxon>
        <taxon>Bacillati</taxon>
        <taxon>Actinomycetota</taxon>
        <taxon>Actinomycetes</taxon>
        <taxon>Kitasatosporales</taxon>
        <taxon>Streptomycetaceae</taxon>
        <taxon>Kitasatospora</taxon>
    </lineage>
</organism>
<dbReference type="Pfam" id="PF01965">
    <property type="entry name" value="DJ-1_PfpI"/>
    <property type="match status" value="1"/>
</dbReference>
<dbReference type="InterPro" id="IPR018060">
    <property type="entry name" value="HTH_AraC"/>
</dbReference>
<dbReference type="PROSITE" id="PS01124">
    <property type="entry name" value="HTH_ARAC_FAMILY_2"/>
    <property type="match status" value="1"/>
</dbReference>
<dbReference type="SMART" id="SM00342">
    <property type="entry name" value="HTH_ARAC"/>
    <property type="match status" value="1"/>
</dbReference>
<evidence type="ECO:0000256" key="1">
    <source>
        <dbReference type="ARBA" id="ARBA00023015"/>
    </source>
</evidence>
<dbReference type="Pfam" id="PF12833">
    <property type="entry name" value="HTH_18"/>
    <property type="match status" value="1"/>
</dbReference>
<name>A0A919G3Q9_9ACTN</name>
<dbReference type="AlphaFoldDB" id="A0A919G3Q9"/>
<dbReference type="PANTHER" id="PTHR43130:SF3">
    <property type="entry name" value="HTH-TYPE TRANSCRIPTIONAL REGULATOR RV1931C"/>
    <property type="match status" value="1"/>
</dbReference>
<feature type="domain" description="HTH araC/xylS-type" evidence="4">
    <location>
        <begin position="212"/>
        <end position="310"/>
    </location>
</feature>
<dbReference type="GeneID" id="95355475"/>
<gene>
    <name evidence="5" type="ORF">GCM10018781_51070</name>
</gene>
<dbReference type="Gene3D" id="3.40.50.880">
    <property type="match status" value="1"/>
</dbReference>
<dbReference type="SUPFAM" id="SSF52317">
    <property type="entry name" value="Class I glutamine amidotransferase-like"/>
    <property type="match status" value="1"/>
</dbReference>
<keyword evidence="2" id="KW-0238">DNA-binding</keyword>
<dbReference type="GO" id="GO:0043565">
    <property type="term" value="F:sequence-specific DNA binding"/>
    <property type="evidence" value="ECO:0007669"/>
    <property type="project" value="InterPro"/>
</dbReference>
<dbReference type="PANTHER" id="PTHR43130">
    <property type="entry name" value="ARAC-FAMILY TRANSCRIPTIONAL REGULATOR"/>
    <property type="match status" value="1"/>
</dbReference>
<dbReference type="PROSITE" id="PS00041">
    <property type="entry name" value="HTH_ARAC_FAMILY_1"/>
    <property type="match status" value="1"/>
</dbReference>
<dbReference type="SUPFAM" id="SSF46689">
    <property type="entry name" value="Homeodomain-like"/>
    <property type="match status" value="2"/>
</dbReference>
<comment type="caution">
    <text evidence="5">The sequence shown here is derived from an EMBL/GenBank/DDBJ whole genome shotgun (WGS) entry which is preliminary data.</text>
</comment>
<protein>
    <submittedName>
        <fullName evidence="5">AraC family transcriptional regulator</fullName>
    </submittedName>
</protein>
<evidence type="ECO:0000256" key="2">
    <source>
        <dbReference type="ARBA" id="ARBA00023125"/>
    </source>
</evidence>
<evidence type="ECO:0000313" key="5">
    <source>
        <dbReference type="EMBL" id="GHH77492.1"/>
    </source>
</evidence>